<feature type="transmembrane region" description="Helical" evidence="1">
    <location>
        <begin position="72"/>
        <end position="90"/>
    </location>
</feature>
<proteinExistence type="predicted"/>
<gene>
    <name evidence="3" type="ORF">A2Y68_02860</name>
</gene>
<comment type="caution">
    <text evidence="3">The sequence shown here is derived from an EMBL/GenBank/DDBJ whole genome shotgun (WGS) entry which is preliminary data.</text>
</comment>
<dbReference type="STRING" id="1802479.A2Y68_02860"/>
<dbReference type="NCBIfam" id="NF037970">
    <property type="entry name" value="vanZ_1"/>
    <property type="match status" value="1"/>
</dbReference>
<dbReference type="AlphaFoldDB" id="A0A1F7X5I0"/>
<dbReference type="EMBL" id="MGFR01000001">
    <property type="protein sequence ID" value="OGM10350.1"/>
    <property type="molecule type" value="Genomic_DNA"/>
</dbReference>
<accession>A0A1F7X5I0</accession>
<keyword evidence="1" id="KW-0812">Transmembrane</keyword>
<name>A0A1F7X5I0_9BACT</name>
<keyword evidence="1" id="KW-1133">Transmembrane helix</keyword>
<reference evidence="3 4" key="1">
    <citation type="journal article" date="2016" name="Nat. Commun.">
        <title>Thousands of microbial genomes shed light on interconnected biogeochemical processes in an aquifer system.</title>
        <authorList>
            <person name="Anantharaman K."/>
            <person name="Brown C.T."/>
            <person name="Hug L.A."/>
            <person name="Sharon I."/>
            <person name="Castelle C.J."/>
            <person name="Probst A.J."/>
            <person name="Thomas B.C."/>
            <person name="Singh A."/>
            <person name="Wilkins M.J."/>
            <person name="Karaoz U."/>
            <person name="Brodie E.L."/>
            <person name="Williams K.H."/>
            <person name="Hubbard S.S."/>
            <person name="Banfield J.F."/>
        </authorList>
    </citation>
    <scope>NUCLEOTIDE SEQUENCE [LARGE SCALE GENOMIC DNA]</scope>
</reference>
<feature type="transmembrane region" description="Helical" evidence="1">
    <location>
        <begin position="42"/>
        <end position="60"/>
    </location>
</feature>
<dbReference type="Proteomes" id="UP000176778">
    <property type="component" value="Unassembled WGS sequence"/>
</dbReference>
<keyword evidence="1" id="KW-0472">Membrane</keyword>
<evidence type="ECO:0000259" key="2">
    <source>
        <dbReference type="Pfam" id="PF04892"/>
    </source>
</evidence>
<evidence type="ECO:0000313" key="3">
    <source>
        <dbReference type="EMBL" id="OGM10350.1"/>
    </source>
</evidence>
<protein>
    <recommendedName>
        <fullName evidence="2">VanZ-like domain-containing protein</fullName>
    </recommendedName>
</protein>
<feature type="transmembrane region" description="Helical" evidence="1">
    <location>
        <begin position="102"/>
        <end position="120"/>
    </location>
</feature>
<dbReference type="InterPro" id="IPR006976">
    <property type="entry name" value="VanZ-like"/>
</dbReference>
<dbReference type="Pfam" id="PF04892">
    <property type="entry name" value="VanZ"/>
    <property type="match status" value="1"/>
</dbReference>
<sequence length="137" mass="15829">MLTKIIRFWVPVVAWAVLIFTFSSEALPATSRFYWKDFVVKKSAHLIEYSVFATLIYRAFINSGVEKKKSVLYAFLLAVFYGATDEFHQSFTPGREPTLRDLFFDTIGAGFASYYIWKLLPKAPKRLKILAEKLQLT</sequence>
<evidence type="ECO:0000256" key="1">
    <source>
        <dbReference type="SAM" id="Phobius"/>
    </source>
</evidence>
<evidence type="ECO:0000313" key="4">
    <source>
        <dbReference type="Proteomes" id="UP000176778"/>
    </source>
</evidence>
<organism evidence="3 4">
    <name type="scientific">Candidatus Woesebacteria bacterium RBG_13_46_13</name>
    <dbReference type="NCBI Taxonomy" id="1802479"/>
    <lineage>
        <taxon>Bacteria</taxon>
        <taxon>Candidatus Woeseibacteriota</taxon>
    </lineage>
</organism>
<feature type="domain" description="VanZ-like" evidence="2">
    <location>
        <begin position="12"/>
        <end position="117"/>
    </location>
</feature>